<dbReference type="RefSeq" id="WP_023849009.1">
    <property type="nucleotide sequence ID" value="NZ_CP047166.1"/>
</dbReference>
<sequence length="342" mass="36552">MKGSTIALDQWQGREAAALITDGQLQDFLIEADLPRPGAIYRAVAERPMKGQGGMFLKTPDGNAFLRQVKGLSPGEPLLVMVTGYAEPGKAIPVTQRLLFKSRYAIVTPGAPGINISRAIKDDDIRDSLQEVAHDTLQERPLPEGAGLILRSSCAEAEEDAIMDDILAMVSLAAQVLADASGAAELLVEGDGPHALAWREWPVADVDEGEGAFDRHGVAEMVEALKDPRVDLPGGGHMMVEPTSALVAVDVNTGGDTSPAAGLKANMAAFRDLPRQLRLRGLGGQVLVDPAPCPKKDRRQMEQALKAALKRDTVETIVAGWTALGLVELQRKRDRVAVRGLL</sequence>
<keyword evidence="3" id="KW-0479">Metal-binding</keyword>
<evidence type="ECO:0000256" key="1">
    <source>
        <dbReference type="ARBA" id="ARBA00001946"/>
    </source>
</evidence>
<evidence type="ECO:0000256" key="6">
    <source>
        <dbReference type="ARBA" id="ARBA00022842"/>
    </source>
</evidence>
<feature type="domain" description="RNA-binding protein AU-1/Ribonuclease E/G" evidence="8">
    <location>
        <begin position="101"/>
        <end position="190"/>
    </location>
</feature>
<feature type="domain" description="RNA-binding protein AU-1/Ribonuclease E/G" evidence="8">
    <location>
        <begin position="208"/>
        <end position="333"/>
    </location>
</feature>
<keyword evidence="6" id="KW-0460">Magnesium</keyword>
<evidence type="ECO:0000259" key="8">
    <source>
        <dbReference type="Pfam" id="PF10150"/>
    </source>
</evidence>
<keyword evidence="10" id="KW-1185">Reference proteome</keyword>
<dbReference type="PANTHER" id="PTHR30001">
    <property type="entry name" value="RIBONUCLEASE"/>
    <property type="match status" value="1"/>
</dbReference>
<proteinExistence type="predicted"/>
<evidence type="ECO:0000256" key="2">
    <source>
        <dbReference type="ARBA" id="ARBA00022722"/>
    </source>
</evidence>
<name>A0ABX7F5X3_9RHOB</name>
<keyword evidence="4" id="KW-0255">Endonuclease</keyword>
<organism evidence="9 10">
    <name type="scientific">Ponticoccus alexandrii</name>
    <dbReference type="NCBI Taxonomy" id="1943633"/>
    <lineage>
        <taxon>Bacteria</taxon>
        <taxon>Pseudomonadati</taxon>
        <taxon>Pseudomonadota</taxon>
        <taxon>Alphaproteobacteria</taxon>
        <taxon>Rhodobacterales</taxon>
        <taxon>Roseobacteraceae</taxon>
        <taxon>Ponticoccus</taxon>
    </lineage>
</organism>
<gene>
    <name evidence="9" type="ORF">GQA70_05895</name>
</gene>
<keyword evidence="2" id="KW-0540">Nuclease</keyword>
<evidence type="ECO:0000256" key="7">
    <source>
        <dbReference type="ARBA" id="ARBA00022884"/>
    </source>
</evidence>
<keyword evidence="5" id="KW-0378">Hydrolase</keyword>
<accession>A0ABX7F5X3</accession>
<keyword evidence="7" id="KW-0694">RNA-binding</keyword>
<evidence type="ECO:0000256" key="3">
    <source>
        <dbReference type="ARBA" id="ARBA00022723"/>
    </source>
</evidence>
<dbReference type="Pfam" id="PF10150">
    <property type="entry name" value="RNase_E_G"/>
    <property type="match status" value="2"/>
</dbReference>
<dbReference type="PANTHER" id="PTHR30001:SF1">
    <property type="entry name" value="RIBONUCLEASE E_G-LIKE PROTEIN, CHLOROPLASTIC"/>
    <property type="match status" value="1"/>
</dbReference>
<dbReference type="EMBL" id="CP047166">
    <property type="protein sequence ID" value="QRF65884.1"/>
    <property type="molecule type" value="Genomic_DNA"/>
</dbReference>
<evidence type="ECO:0000313" key="9">
    <source>
        <dbReference type="EMBL" id="QRF65884.1"/>
    </source>
</evidence>
<dbReference type="InterPro" id="IPR019307">
    <property type="entry name" value="RNA-bd_AU-1/RNase_E/G"/>
</dbReference>
<reference evidence="9 10" key="1">
    <citation type="submission" date="2019-12" db="EMBL/GenBank/DDBJ databases">
        <title>Complete Genome Sequence of a Quorum-Sensing Bacterium,Rhodobacteraceae bacterium C31, Isolated from a marine microalgae symbiotic bacteria.</title>
        <authorList>
            <person name="Zhang Y."/>
        </authorList>
    </citation>
    <scope>NUCLEOTIDE SEQUENCE [LARGE SCALE GENOMIC DNA]</scope>
    <source>
        <strain evidence="9 10">C31</strain>
    </source>
</reference>
<evidence type="ECO:0000313" key="10">
    <source>
        <dbReference type="Proteomes" id="UP000596387"/>
    </source>
</evidence>
<comment type="cofactor">
    <cofactor evidence="1">
        <name>Mg(2+)</name>
        <dbReference type="ChEBI" id="CHEBI:18420"/>
    </cofactor>
</comment>
<evidence type="ECO:0000256" key="5">
    <source>
        <dbReference type="ARBA" id="ARBA00022801"/>
    </source>
</evidence>
<protein>
    <submittedName>
        <fullName evidence="9">Ribonuclease G</fullName>
    </submittedName>
</protein>
<dbReference type="InterPro" id="IPR004659">
    <property type="entry name" value="RNase_E/G"/>
</dbReference>
<dbReference type="Proteomes" id="UP000596387">
    <property type="component" value="Chromosome"/>
</dbReference>
<evidence type="ECO:0000256" key="4">
    <source>
        <dbReference type="ARBA" id="ARBA00022759"/>
    </source>
</evidence>